<organism evidence="1 2">
    <name type="scientific">Methanothermus fervidus (strain ATCC 43054 / DSM 2088 / JCM 10308 / V24 S)</name>
    <dbReference type="NCBI Taxonomy" id="523846"/>
    <lineage>
        <taxon>Archaea</taxon>
        <taxon>Methanobacteriati</taxon>
        <taxon>Methanobacteriota</taxon>
        <taxon>Methanomada group</taxon>
        <taxon>Methanobacteria</taxon>
        <taxon>Methanobacteriales</taxon>
        <taxon>Methanothermaceae</taxon>
        <taxon>Methanothermus</taxon>
    </lineage>
</organism>
<gene>
    <name evidence="1" type="ordered locus">Mfer_0837</name>
</gene>
<evidence type="ECO:0000313" key="1">
    <source>
        <dbReference type="EMBL" id="ADP77635.1"/>
    </source>
</evidence>
<proteinExistence type="predicted"/>
<dbReference type="KEGG" id="mfv:Mfer_0837"/>
<name>E3GZA3_METFV</name>
<dbReference type="OrthoDB" id="81723at2157"/>
<dbReference type="AlphaFoldDB" id="E3GZA3"/>
<dbReference type="Pfam" id="PF04609">
    <property type="entry name" value="MCR_C"/>
    <property type="match status" value="1"/>
</dbReference>
<reference evidence="1 2" key="1">
    <citation type="journal article" date="2010" name="Stand. Genomic Sci.">
        <title>Complete genome sequence of Methanothermus fervidus type strain (V24S).</title>
        <authorList>
            <person name="Anderson I."/>
            <person name="Djao O.D."/>
            <person name="Misra M."/>
            <person name="Chertkov O."/>
            <person name="Nolan M."/>
            <person name="Lucas S."/>
            <person name="Lapidus A."/>
            <person name="Del Rio T.G."/>
            <person name="Tice H."/>
            <person name="Cheng J.F."/>
            <person name="Tapia R."/>
            <person name="Han C."/>
            <person name="Goodwin L."/>
            <person name="Pitluck S."/>
            <person name="Liolios K."/>
            <person name="Ivanova N."/>
            <person name="Mavromatis K."/>
            <person name="Mikhailova N."/>
            <person name="Pati A."/>
            <person name="Brambilla E."/>
            <person name="Chen A."/>
            <person name="Palaniappan K."/>
            <person name="Land M."/>
            <person name="Hauser L."/>
            <person name="Chang Y.J."/>
            <person name="Jeffries C.D."/>
            <person name="Sikorski J."/>
            <person name="Spring S."/>
            <person name="Rohde M."/>
            <person name="Eichinger K."/>
            <person name="Huber H."/>
            <person name="Wirth R."/>
            <person name="Goker M."/>
            <person name="Detter J.C."/>
            <person name="Woyke T."/>
            <person name="Bristow J."/>
            <person name="Eisen J.A."/>
            <person name="Markowitz V."/>
            <person name="Hugenholtz P."/>
            <person name="Klenk H.P."/>
            <person name="Kyrpides N.C."/>
        </authorList>
    </citation>
    <scope>NUCLEOTIDE SEQUENCE [LARGE SCALE GENOMIC DNA]</scope>
    <source>
        <strain evidence="2">ATCC 43054 / DSM 2088 / JCM 10308 / V24 S</strain>
    </source>
</reference>
<dbReference type="HOGENOM" id="CLU_1792131_0_0_2"/>
<evidence type="ECO:0000313" key="2">
    <source>
        <dbReference type="Proteomes" id="UP000002315"/>
    </source>
</evidence>
<dbReference type="EMBL" id="CP002278">
    <property type="protein sequence ID" value="ADP77635.1"/>
    <property type="molecule type" value="Genomic_DNA"/>
</dbReference>
<accession>E3GZA3</accession>
<dbReference type="InterPro" id="IPR026327">
    <property type="entry name" value="Me_CoM_Rdtase_prot-C-like"/>
</dbReference>
<protein>
    <submittedName>
        <fullName evidence="1">Uncharacterized protein</fullName>
    </submittedName>
</protein>
<dbReference type="STRING" id="523846.Mfer_0837"/>
<dbReference type="Proteomes" id="UP000002315">
    <property type="component" value="Chromosome"/>
</dbReference>
<sequence length="154" mass="18261">MYELVLFTGGVYKYDEFEEFIEDIGGLILRQDKFEVHRGIYFLREEIKALTLVPECEIDKVKKFAKNLKGEIETIDVEDEVKEKSLWCLAVYDILSKSGDWMDKKEIKNKISCPCDYFFCEEKLCSKEWLKEILNAMVEMDIIKEKNAKYKIKD</sequence>
<keyword evidence="2" id="KW-1185">Reference proteome</keyword>